<evidence type="ECO:0000313" key="5">
    <source>
        <dbReference type="EMBL" id="SDZ99991.1"/>
    </source>
</evidence>
<keyword evidence="3" id="KW-1133">Transmembrane helix</keyword>
<dbReference type="GO" id="GO:0052621">
    <property type="term" value="F:diguanylate cyclase activity"/>
    <property type="evidence" value="ECO:0007669"/>
    <property type="project" value="UniProtKB-EC"/>
</dbReference>
<dbReference type="SUPFAM" id="SSF55073">
    <property type="entry name" value="Nucleotide cyclase"/>
    <property type="match status" value="1"/>
</dbReference>
<dbReference type="SMART" id="SM00267">
    <property type="entry name" value="GGDEF"/>
    <property type="match status" value="1"/>
</dbReference>
<organism evidence="5 6">
    <name type="scientific">Desulfuromusa kysingii</name>
    <dbReference type="NCBI Taxonomy" id="37625"/>
    <lineage>
        <taxon>Bacteria</taxon>
        <taxon>Pseudomonadati</taxon>
        <taxon>Thermodesulfobacteriota</taxon>
        <taxon>Desulfuromonadia</taxon>
        <taxon>Desulfuromonadales</taxon>
        <taxon>Geopsychrobacteraceae</taxon>
        <taxon>Desulfuromusa</taxon>
    </lineage>
</organism>
<dbReference type="GO" id="GO:0043709">
    <property type="term" value="P:cell adhesion involved in single-species biofilm formation"/>
    <property type="evidence" value="ECO:0007669"/>
    <property type="project" value="TreeGrafter"/>
</dbReference>
<dbReference type="InterPro" id="IPR000160">
    <property type="entry name" value="GGDEF_dom"/>
</dbReference>
<dbReference type="FunFam" id="3.30.70.270:FF:000001">
    <property type="entry name" value="Diguanylate cyclase domain protein"/>
    <property type="match status" value="1"/>
</dbReference>
<dbReference type="Pfam" id="PF00990">
    <property type="entry name" value="GGDEF"/>
    <property type="match status" value="1"/>
</dbReference>
<dbReference type="InterPro" id="IPR029787">
    <property type="entry name" value="Nucleotide_cyclase"/>
</dbReference>
<protein>
    <recommendedName>
        <fullName evidence="1">diguanylate cyclase</fullName>
        <ecNumber evidence="1">2.7.7.65</ecNumber>
    </recommendedName>
</protein>
<dbReference type="GO" id="GO:1902201">
    <property type="term" value="P:negative regulation of bacterial-type flagellum-dependent cell motility"/>
    <property type="evidence" value="ECO:0007669"/>
    <property type="project" value="TreeGrafter"/>
</dbReference>
<dbReference type="Gene3D" id="3.30.70.270">
    <property type="match status" value="1"/>
</dbReference>
<accession>A0A1H3XM34</accession>
<name>A0A1H3XM34_9BACT</name>
<dbReference type="GO" id="GO:0005886">
    <property type="term" value="C:plasma membrane"/>
    <property type="evidence" value="ECO:0007669"/>
    <property type="project" value="TreeGrafter"/>
</dbReference>
<dbReference type="STRING" id="37625.SAMN05660420_01018"/>
<gene>
    <name evidence="5" type="ORF">SAMN05660420_01018</name>
</gene>
<keyword evidence="3" id="KW-0812">Transmembrane</keyword>
<evidence type="ECO:0000256" key="2">
    <source>
        <dbReference type="ARBA" id="ARBA00034247"/>
    </source>
</evidence>
<keyword evidence="3" id="KW-0472">Membrane</keyword>
<dbReference type="PANTHER" id="PTHR45138:SF9">
    <property type="entry name" value="DIGUANYLATE CYCLASE DGCM-RELATED"/>
    <property type="match status" value="1"/>
</dbReference>
<keyword evidence="6" id="KW-1185">Reference proteome</keyword>
<evidence type="ECO:0000256" key="3">
    <source>
        <dbReference type="SAM" id="Phobius"/>
    </source>
</evidence>
<dbReference type="RefSeq" id="WP_092345345.1">
    <property type="nucleotide sequence ID" value="NZ_FNQN01000002.1"/>
</dbReference>
<evidence type="ECO:0000313" key="6">
    <source>
        <dbReference type="Proteomes" id="UP000199409"/>
    </source>
</evidence>
<sequence length="285" mass="32310">MFVLKNLLLLFAMAVMILSLWPVKRLISELPAGNMRRWWGALRILVLLFICGYFAYTVSYFDSYRGSVDFIVPGIFFFGAVFVFLVTSLSLQTSNAIKRNCELEHECITDPLMEVCNRRYMKIRLQGEFQRAKRYKEPLSIIMLDVDYFKKVNDGWGHQVGDLVLKRLAELIVATVRDSDVVCRYGGEELLVILPHTETAAALIVAENLRLKIANADIIMETADKPSQAIRVTVSLGVSSVCPEIDSVHSLLGQADKALYFAKKNGRNRTMSCSDLEEPERCVKR</sequence>
<dbReference type="AlphaFoldDB" id="A0A1H3XM34"/>
<evidence type="ECO:0000259" key="4">
    <source>
        <dbReference type="PROSITE" id="PS50887"/>
    </source>
</evidence>
<dbReference type="CDD" id="cd01949">
    <property type="entry name" value="GGDEF"/>
    <property type="match status" value="1"/>
</dbReference>
<proteinExistence type="predicted"/>
<feature type="transmembrane region" description="Helical" evidence="3">
    <location>
        <begin position="38"/>
        <end position="58"/>
    </location>
</feature>
<dbReference type="EMBL" id="FNQN01000002">
    <property type="protein sequence ID" value="SDZ99991.1"/>
    <property type="molecule type" value="Genomic_DNA"/>
</dbReference>
<dbReference type="InterPro" id="IPR043128">
    <property type="entry name" value="Rev_trsase/Diguanyl_cyclase"/>
</dbReference>
<feature type="transmembrane region" description="Helical" evidence="3">
    <location>
        <begin position="70"/>
        <end position="91"/>
    </location>
</feature>
<dbReference type="Proteomes" id="UP000199409">
    <property type="component" value="Unassembled WGS sequence"/>
</dbReference>
<feature type="domain" description="GGDEF" evidence="4">
    <location>
        <begin position="137"/>
        <end position="275"/>
    </location>
</feature>
<dbReference type="OrthoDB" id="9790367at2"/>
<dbReference type="InterPro" id="IPR050469">
    <property type="entry name" value="Diguanylate_Cyclase"/>
</dbReference>
<dbReference type="PROSITE" id="PS50887">
    <property type="entry name" value="GGDEF"/>
    <property type="match status" value="1"/>
</dbReference>
<dbReference type="PANTHER" id="PTHR45138">
    <property type="entry name" value="REGULATORY COMPONENTS OF SENSORY TRANSDUCTION SYSTEM"/>
    <property type="match status" value="1"/>
</dbReference>
<dbReference type="NCBIfam" id="TIGR00254">
    <property type="entry name" value="GGDEF"/>
    <property type="match status" value="1"/>
</dbReference>
<dbReference type="EC" id="2.7.7.65" evidence="1"/>
<comment type="catalytic activity">
    <reaction evidence="2">
        <text>2 GTP = 3',3'-c-di-GMP + 2 diphosphate</text>
        <dbReference type="Rhea" id="RHEA:24898"/>
        <dbReference type="ChEBI" id="CHEBI:33019"/>
        <dbReference type="ChEBI" id="CHEBI:37565"/>
        <dbReference type="ChEBI" id="CHEBI:58805"/>
        <dbReference type="EC" id="2.7.7.65"/>
    </reaction>
</comment>
<reference evidence="5 6" key="1">
    <citation type="submission" date="2016-10" db="EMBL/GenBank/DDBJ databases">
        <authorList>
            <person name="de Groot N.N."/>
        </authorList>
    </citation>
    <scope>NUCLEOTIDE SEQUENCE [LARGE SCALE GENOMIC DNA]</scope>
    <source>
        <strain evidence="5 6">DSM 7343</strain>
    </source>
</reference>
<evidence type="ECO:0000256" key="1">
    <source>
        <dbReference type="ARBA" id="ARBA00012528"/>
    </source>
</evidence>